<dbReference type="OrthoDB" id="5298707at2"/>
<organism evidence="4 5">
    <name type="scientific">Halopseudomonas salegens</name>
    <dbReference type="NCBI Taxonomy" id="1434072"/>
    <lineage>
        <taxon>Bacteria</taxon>
        <taxon>Pseudomonadati</taxon>
        <taxon>Pseudomonadota</taxon>
        <taxon>Gammaproteobacteria</taxon>
        <taxon>Pseudomonadales</taxon>
        <taxon>Pseudomonadaceae</taxon>
        <taxon>Halopseudomonas</taxon>
    </lineage>
</organism>
<keyword evidence="5" id="KW-1185">Reference proteome</keyword>
<evidence type="ECO:0000259" key="3">
    <source>
        <dbReference type="Pfam" id="PF25800"/>
    </source>
</evidence>
<name>A0A1H2EU41_9GAMM</name>
<dbReference type="NCBIfam" id="TIGR03505">
    <property type="entry name" value="FimV_core"/>
    <property type="match status" value="1"/>
</dbReference>
<dbReference type="STRING" id="1434072.SAMN05216210_1038"/>
<dbReference type="CDD" id="cd00118">
    <property type="entry name" value="LysM"/>
    <property type="match status" value="1"/>
</dbReference>
<feature type="domain" description="FimV N-terminal" evidence="3">
    <location>
        <begin position="25"/>
        <end position="131"/>
    </location>
</feature>
<feature type="region of interest" description="Disordered" evidence="2">
    <location>
        <begin position="239"/>
        <end position="310"/>
    </location>
</feature>
<evidence type="ECO:0000256" key="1">
    <source>
        <dbReference type="SAM" id="Coils"/>
    </source>
</evidence>
<feature type="region of interest" description="Disordered" evidence="2">
    <location>
        <begin position="365"/>
        <end position="394"/>
    </location>
</feature>
<proteinExistence type="predicted"/>
<feature type="compositionally biased region" description="Basic and acidic residues" evidence="2">
    <location>
        <begin position="639"/>
        <end position="665"/>
    </location>
</feature>
<evidence type="ECO:0000313" key="5">
    <source>
        <dbReference type="Proteomes" id="UP000243924"/>
    </source>
</evidence>
<protein>
    <submittedName>
        <fullName evidence="4">Pilus assembly protein FimV</fullName>
    </submittedName>
</protein>
<sequence>MAVKRQIVAGVASLAALYIGVSHALGLGDVELKSALNQPLNAVIEIPGSQGIHAEDVRVGLASSEAFDAAGVERSHFLTGLRFTPVDEGGGLTIRVQSDNPVREPYLNFLVELRQPTGRILREYTLLLDPPQYNPLTGRVATPAAAPPRRQTVTTSPEPAPVAAELPDLSPAGDASRYTTQPGDTLWDIARNQRPDERADIRQTMLAIRALNPQAFVAGDINRLRQRQELVLPTADQLGLEPALPGRDTADATDSVGPAEARSQGASSGLTETGEADGDTDSLVSERPQSPVDRLRIEALPEVTSDTDTQGMQQRMAALESRFNVLLSELEDRDRQIAMLQAELEVLRAARSAEEDAAAAGVIAAGSMGGPDQDGPSSPTGSDNPDAGSINAEPLPVLDESTADAPVAASQGGWSAWLWAPLVTLVAFLLGLLVSRRRDSEAPEPVTDAPAAPASTEPRMLARPVKPQEPPRAAVDPLDGVELYLTYGRFAEARVMLDKAISDDPQRLELRYKQLRVLGELTDADSFNALAADTLERGGEAEAIDQIRARFPAMQQTAAEQGDQVEKVDHLEPLLNEDALDIEAEVDDEPGDEGQMNLNDFSLDPDWDLIDALEPESSRKVDAEKKSAAAELDEDFESSLDRLPEVEELHDHDTRDQKQKEGSGR</sequence>
<dbReference type="EMBL" id="LT629787">
    <property type="protein sequence ID" value="SDT98605.1"/>
    <property type="molecule type" value="Genomic_DNA"/>
</dbReference>
<accession>A0A1H2EU41</accession>
<dbReference type="InterPro" id="IPR020012">
    <property type="entry name" value="LysM_FimV"/>
</dbReference>
<dbReference type="Gene3D" id="3.10.350.10">
    <property type="entry name" value="LysM domain"/>
    <property type="match status" value="1"/>
</dbReference>
<evidence type="ECO:0000256" key="2">
    <source>
        <dbReference type="SAM" id="MobiDB-lite"/>
    </source>
</evidence>
<feature type="coiled-coil region" evidence="1">
    <location>
        <begin position="330"/>
        <end position="357"/>
    </location>
</feature>
<dbReference type="Pfam" id="PF25800">
    <property type="entry name" value="FimV_N"/>
    <property type="match status" value="1"/>
</dbReference>
<keyword evidence="1" id="KW-0175">Coiled coil</keyword>
<gene>
    <name evidence="4" type="ORF">SAMN05216210_1038</name>
</gene>
<dbReference type="InterPro" id="IPR057840">
    <property type="entry name" value="FimV_N"/>
</dbReference>
<dbReference type="RefSeq" id="WP_092384805.1">
    <property type="nucleotide sequence ID" value="NZ_LT629787.1"/>
</dbReference>
<dbReference type="AlphaFoldDB" id="A0A1H2EU41"/>
<reference evidence="5" key="1">
    <citation type="submission" date="2016-10" db="EMBL/GenBank/DDBJ databases">
        <authorList>
            <person name="Varghese N."/>
            <person name="Submissions S."/>
        </authorList>
    </citation>
    <scope>NUCLEOTIDE SEQUENCE [LARGE SCALE GENOMIC DNA]</scope>
    <source>
        <strain evidence="5">CECT 8338</strain>
    </source>
</reference>
<feature type="compositionally biased region" description="Basic and acidic residues" evidence="2">
    <location>
        <begin position="616"/>
        <end position="628"/>
    </location>
</feature>
<dbReference type="Proteomes" id="UP000243924">
    <property type="component" value="Chromosome I"/>
</dbReference>
<feature type="region of interest" description="Disordered" evidence="2">
    <location>
        <begin position="439"/>
        <end position="475"/>
    </location>
</feature>
<dbReference type="InterPro" id="IPR018392">
    <property type="entry name" value="LysM"/>
</dbReference>
<feature type="compositionally biased region" description="Low complexity" evidence="2">
    <location>
        <begin position="139"/>
        <end position="155"/>
    </location>
</feature>
<feature type="region of interest" description="Disordered" evidence="2">
    <location>
        <begin position="614"/>
        <end position="665"/>
    </location>
</feature>
<feature type="region of interest" description="Disordered" evidence="2">
    <location>
        <begin position="138"/>
        <end position="183"/>
    </location>
</feature>
<evidence type="ECO:0000313" key="4">
    <source>
        <dbReference type="EMBL" id="SDT98605.1"/>
    </source>
</evidence>
<dbReference type="InterPro" id="IPR036779">
    <property type="entry name" value="LysM_dom_sf"/>
</dbReference>